<evidence type="ECO:0000256" key="1">
    <source>
        <dbReference type="ARBA" id="ARBA00025788"/>
    </source>
</evidence>
<dbReference type="PROSITE" id="PS51532">
    <property type="entry name" value="PITH"/>
    <property type="match status" value="1"/>
</dbReference>
<accession>A0A2G9USB4</accession>
<dbReference type="GO" id="GO:0005634">
    <property type="term" value="C:nucleus"/>
    <property type="evidence" value="ECO:0007669"/>
    <property type="project" value="TreeGrafter"/>
</dbReference>
<dbReference type="PANTHER" id="PTHR12175:SF1">
    <property type="entry name" value="PITH DOMAIN-CONTAINING PROTEIN 1"/>
    <property type="match status" value="1"/>
</dbReference>
<protein>
    <recommendedName>
        <fullName evidence="2">PITH domain-containing protein</fullName>
    </recommendedName>
</protein>
<reference evidence="3 4" key="1">
    <citation type="submission" date="2015-09" db="EMBL/GenBank/DDBJ databases">
        <title>Draft genome of the parasitic nematode Teladorsagia circumcincta isolate WARC Sus (inbred).</title>
        <authorList>
            <person name="Mitreva M."/>
        </authorList>
    </citation>
    <scope>NUCLEOTIDE SEQUENCE [LARGE SCALE GENOMIC DNA]</scope>
    <source>
        <strain evidence="3 4">S</strain>
    </source>
</reference>
<dbReference type="OrthoDB" id="2635at2759"/>
<comment type="similarity">
    <text evidence="1">Belongs to the PITHD1 family.</text>
</comment>
<evidence type="ECO:0000313" key="4">
    <source>
        <dbReference type="Proteomes" id="UP000230423"/>
    </source>
</evidence>
<dbReference type="Proteomes" id="UP000230423">
    <property type="component" value="Unassembled WGS sequence"/>
</dbReference>
<organism evidence="3 4">
    <name type="scientific">Teladorsagia circumcincta</name>
    <name type="common">Brown stomach worm</name>
    <name type="synonym">Ostertagia circumcincta</name>
    <dbReference type="NCBI Taxonomy" id="45464"/>
    <lineage>
        <taxon>Eukaryota</taxon>
        <taxon>Metazoa</taxon>
        <taxon>Ecdysozoa</taxon>
        <taxon>Nematoda</taxon>
        <taxon>Chromadorea</taxon>
        <taxon>Rhabditida</taxon>
        <taxon>Rhabditina</taxon>
        <taxon>Rhabditomorpha</taxon>
        <taxon>Strongyloidea</taxon>
        <taxon>Trichostrongylidae</taxon>
        <taxon>Teladorsagia</taxon>
    </lineage>
</organism>
<dbReference type="Gene3D" id="2.60.120.470">
    <property type="entry name" value="PITH domain"/>
    <property type="match status" value="1"/>
</dbReference>
<dbReference type="AlphaFoldDB" id="A0A2G9USB4"/>
<gene>
    <name evidence="3" type="ORF">TELCIR_05676</name>
</gene>
<name>A0A2G9USB4_TELCI</name>
<dbReference type="InterPro" id="IPR008979">
    <property type="entry name" value="Galactose-bd-like_sf"/>
</dbReference>
<keyword evidence="4" id="KW-1185">Reference proteome</keyword>
<dbReference type="InterPro" id="IPR037047">
    <property type="entry name" value="PITH_dom_sf"/>
</dbReference>
<evidence type="ECO:0000313" key="3">
    <source>
        <dbReference type="EMBL" id="PIO72400.1"/>
    </source>
</evidence>
<dbReference type="EMBL" id="KZ345687">
    <property type="protein sequence ID" value="PIO72400.1"/>
    <property type="molecule type" value="Genomic_DNA"/>
</dbReference>
<dbReference type="SUPFAM" id="SSF49785">
    <property type="entry name" value="Galactose-binding domain-like"/>
    <property type="match status" value="1"/>
</dbReference>
<proteinExistence type="inferred from homology"/>
<dbReference type="GO" id="GO:0005737">
    <property type="term" value="C:cytoplasm"/>
    <property type="evidence" value="ECO:0007669"/>
    <property type="project" value="UniProtKB-ARBA"/>
</dbReference>
<evidence type="ECO:0000259" key="2">
    <source>
        <dbReference type="PROSITE" id="PS51532"/>
    </source>
</evidence>
<sequence length="264" mass="30007">MEMCDHGAGGCHHEASEMPEMLEGQRYDMHQYIDMDKVTVLNESVDGQGKLVFKPMDRRLDRTDFVISDCDEELLFNVPFTGQVRISGLSVIGDDDGSHPAKIRVFKDRPAMSFDDCLIEPDQEIDLKQDPNGVVDYALKAAKFGTVSHLSIHVAKNFGDEQTKVNYIGLRGEYQADFRQQIAITTYEARPMAEDHKGEIPDAIFTKKELLTGIISKSKESEKGCHVTVQIHTRFLPVDLEPPVAIYHDYNVFREDVFERKDCY</sequence>
<dbReference type="Pfam" id="PF06201">
    <property type="entry name" value="PITH"/>
    <property type="match status" value="1"/>
</dbReference>
<feature type="domain" description="PITH" evidence="2">
    <location>
        <begin position="18"/>
        <end position="190"/>
    </location>
</feature>
<dbReference type="InterPro" id="IPR010400">
    <property type="entry name" value="PITH_dom"/>
</dbReference>
<dbReference type="InterPro" id="IPR045099">
    <property type="entry name" value="PITH1-like"/>
</dbReference>
<dbReference type="PANTHER" id="PTHR12175">
    <property type="entry name" value="AD039 HT014 THIOREDOXIN FAMILY TRP26"/>
    <property type="match status" value="1"/>
</dbReference>